<reference evidence="6" key="1">
    <citation type="submission" date="2016-10" db="EMBL/GenBank/DDBJ databases">
        <authorList>
            <person name="Varghese N."/>
            <person name="Submissions S."/>
        </authorList>
    </citation>
    <scope>NUCLEOTIDE SEQUENCE [LARGE SCALE GENOMIC DNA]</scope>
    <source>
        <strain evidence="6">DSM 10146</strain>
    </source>
</reference>
<dbReference type="STRING" id="282683.SAMN04488105_114157"/>
<dbReference type="Proteomes" id="UP000198994">
    <property type="component" value="Unassembled WGS sequence"/>
</dbReference>
<dbReference type="EMBL" id="FNAV01000014">
    <property type="protein sequence ID" value="SDF21379.1"/>
    <property type="molecule type" value="Genomic_DNA"/>
</dbReference>
<evidence type="ECO:0000256" key="3">
    <source>
        <dbReference type="ARBA" id="ARBA00023163"/>
    </source>
</evidence>
<dbReference type="Gene3D" id="1.20.120.530">
    <property type="entry name" value="GntR ligand-binding domain-like"/>
    <property type="match status" value="1"/>
</dbReference>
<dbReference type="AlphaFoldDB" id="A0A1G7JA56"/>
<name>A0A1G7JA56_9RHOB</name>
<evidence type="ECO:0000313" key="5">
    <source>
        <dbReference type="EMBL" id="SDF21379.1"/>
    </source>
</evidence>
<evidence type="ECO:0000256" key="1">
    <source>
        <dbReference type="ARBA" id="ARBA00023015"/>
    </source>
</evidence>
<gene>
    <name evidence="5" type="ORF">SAMN04488105_114157</name>
</gene>
<keyword evidence="6" id="KW-1185">Reference proteome</keyword>
<evidence type="ECO:0000313" key="6">
    <source>
        <dbReference type="Proteomes" id="UP000198994"/>
    </source>
</evidence>
<evidence type="ECO:0000259" key="4">
    <source>
        <dbReference type="Pfam" id="PF07729"/>
    </source>
</evidence>
<dbReference type="SUPFAM" id="SSF48008">
    <property type="entry name" value="GntR ligand-binding domain-like"/>
    <property type="match status" value="1"/>
</dbReference>
<keyword evidence="3" id="KW-0804">Transcription</keyword>
<dbReference type="GO" id="GO:0003677">
    <property type="term" value="F:DNA binding"/>
    <property type="evidence" value="ECO:0007669"/>
    <property type="project" value="UniProtKB-KW"/>
</dbReference>
<feature type="domain" description="GntR C-terminal" evidence="4">
    <location>
        <begin position="10"/>
        <end position="92"/>
    </location>
</feature>
<dbReference type="RefSeq" id="WP_165617165.1">
    <property type="nucleotide sequence ID" value="NZ_FNAV01000014.1"/>
</dbReference>
<keyword evidence="2" id="KW-0238">DNA-binding</keyword>
<accession>A0A1G7JA56</accession>
<dbReference type="Pfam" id="PF07729">
    <property type="entry name" value="FCD"/>
    <property type="match status" value="1"/>
</dbReference>
<evidence type="ECO:0000256" key="2">
    <source>
        <dbReference type="ARBA" id="ARBA00023125"/>
    </source>
</evidence>
<sequence length="103" mass="11658">MTKCFDTDVSTHEAVNAFHYIISEASQSMHFPVFLSLIRSGLVPNIKFEARSGPPRAHVPNPDLVKDYDLIIDAILPGDPVAAQHAMQTHLERYRNLFRGTRR</sequence>
<proteinExistence type="predicted"/>
<dbReference type="InterPro" id="IPR008920">
    <property type="entry name" value="TF_FadR/GntR_C"/>
</dbReference>
<protein>
    <submittedName>
        <fullName evidence="5">FCD domain-containing protein</fullName>
    </submittedName>
</protein>
<organism evidence="5 6">
    <name type="scientific">Salipiger thiooxidans</name>
    <dbReference type="NCBI Taxonomy" id="282683"/>
    <lineage>
        <taxon>Bacteria</taxon>
        <taxon>Pseudomonadati</taxon>
        <taxon>Pseudomonadota</taxon>
        <taxon>Alphaproteobacteria</taxon>
        <taxon>Rhodobacterales</taxon>
        <taxon>Roseobacteraceae</taxon>
        <taxon>Salipiger</taxon>
    </lineage>
</organism>
<keyword evidence="1" id="KW-0805">Transcription regulation</keyword>
<dbReference type="InterPro" id="IPR011711">
    <property type="entry name" value="GntR_C"/>
</dbReference>